<protein>
    <submittedName>
        <fullName evidence="2">Uncharacterized protein</fullName>
    </submittedName>
</protein>
<gene>
    <name evidence="2" type="ORF">BASA50_006928</name>
</gene>
<comment type="caution">
    <text evidence="2">The sequence shown here is derived from an EMBL/GenBank/DDBJ whole genome shotgun (WGS) entry which is preliminary data.</text>
</comment>
<feature type="chain" id="PRO_5046692970" evidence="1">
    <location>
        <begin position="23"/>
        <end position="86"/>
    </location>
</feature>
<proteinExistence type="predicted"/>
<feature type="signal peptide" evidence="1">
    <location>
        <begin position="1"/>
        <end position="22"/>
    </location>
</feature>
<dbReference type="Proteomes" id="UP001648503">
    <property type="component" value="Unassembled WGS sequence"/>
</dbReference>
<dbReference type="EMBL" id="JAFCIX010000340">
    <property type="protein sequence ID" value="KAH6594022.1"/>
    <property type="molecule type" value="Genomic_DNA"/>
</dbReference>
<sequence>MRVSAAIAVLAITAPLTSVVFAHPNPLPAVVDGALANTNFLADMPPIQKRSQESTISISDKWELCDMMLWVQDSAQQCIVICDGAV</sequence>
<reference evidence="2 3" key="1">
    <citation type="submission" date="2021-02" db="EMBL/GenBank/DDBJ databases">
        <title>Variation within the Batrachochytrium salamandrivorans European outbreak.</title>
        <authorList>
            <person name="Kelly M."/>
            <person name="Pasmans F."/>
            <person name="Shea T.P."/>
            <person name="Munoz J.F."/>
            <person name="Carranza S."/>
            <person name="Cuomo C.A."/>
            <person name="Martel A."/>
        </authorList>
    </citation>
    <scope>NUCLEOTIDE SEQUENCE [LARGE SCALE GENOMIC DNA]</scope>
    <source>
        <strain evidence="2 3">AMFP18/2</strain>
    </source>
</reference>
<evidence type="ECO:0000313" key="2">
    <source>
        <dbReference type="EMBL" id="KAH6594022.1"/>
    </source>
</evidence>
<accession>A0ABQ8FBK0</accession>
<evidence type="ECO:0000313" key="3">
    <source>
        <dbReference type="Proteomes" id="UP001648503"/>
    </source>
</evidence>
<evidence type="ECO:0000256" key="1">
    <source>
        <dbReference type="SAM" id="SignalP"/>
    </source>
</evidence>
<organism evidence="2 3">
    <name type="scientific">Batrachochytrium salamandrivorans</name>
    <dbReference type="NCBI Taxonomy" id="1357716"/>
    <lineage>
        <taxon>Eukaryota</taxon>
        <taxon>Fungi</taxon>
        <taxon>Fungi incertae sedis</taxon>
        <taxon>Chytridiomycota</taxon>
        <taxon>Chytridiomycota incertae sedis</taxon>
        <taxon>Chytridiomycetes</taxon>
        <taxon>Rhizophydiales</taxon>
        <taxon>Rhizophydiales incertae sedis</taxon>
        <taxon>Batrachochytrium</taxon>
    </lineage>
</organism>
<name>A0ABQ8FBK0_9FUNG</name>
<keyword evidence="3" id="KW-1185">Reference proteome</keyword>
<keyword evidence="1" id="KW-0732">Signal</keyword>